<evidence type="ECO:0000259" key="10">
    <source>
        <dbReference type="PROSITE" id="PS51194"/>
    </source>
</evidence>
<dbReference type="CDD" id="cd18793">
    <property type="entry name" value="SF2_C_SNF"/>
    <property type="match status" value="1"/>
</dbReference>
<keyword evidence="3" id="KW-0547">Nucleotide-binding</keyword>
<feature type="domain" description="Helicase ATP-binding" evidence="9">
    <location>
        <begin position="114"/>
        <end position="306"/>
    </location>
</feature>
<protein>
    <submittedName>
        <fullName evidence="11">Uncharacterized protein</fullName>
    </submittedName>
</protein>
<comment type="similarity">
    <text evidence="2">Belongs to the SNF2/RAD54 helicase family.</text>
</comment>
<organism evidence="11 12">
    <name type="scientific">Mucor plumbeus</name>
    <dbReference type="NCBI Taxonomy" id="97098"/>
    <lineage>
        <taxon>Eukaryota</taxon>
        <taxon>Fungi</taxon>
        <taxon>Fungi incertae sedis</taxon>
        <taxon>Mucoromycota</taxon>
        <taxon>Mucoromycotina</taxon>
        <taxon>Mucoromycetes</taxon>
        <taxon>Mucorales</taxon>
        <taxon>Mucorineae</taxon>
        <taxon>Mucoraceae</taxon>
        <taxon>Mucor</taxon>
    </lineage>
</organism>
<dbReference type="PANTHER" id="PTHR45797:SF1">
    <property type="entry name" value="HELICASE ARIP4"/>
    <property type="match status" value="1"/>
</dbReference>
<dbReference type="Pfam" id="PF00271">
    <property type="entry name" value="Helicase_C"/>
    <property type="match status" value="1"/>
</dbReference>
<sequence>MSMDILNKIVNQKTKKLVPDELLLSKSLDLSVCENYNSTNKRKLDEFLNDYYGSSSKGMGGIEEIIDIEDDEEEEPQQDLATIQALNEIDFILDEKYRKALKSHQFKGLQFMWDRVYTKKQGCLLAHSMGLGKTVQTIALLTTMYQYLKRYPSTKFPTGNRVLIIAPLITLSNWGNEFSKWAIEDSQSIIGEVFNISEVGVKASDRIRYLKYWYIHGGVMLINYDQYRALLSRKDDNEKEEFFKMLVNPGADVIILDEGHRIKNSATHISALINQVRTRSRICLTGYPLQNHLFEYYDMISFIAPELLGSTESFKSYFSNTIERCYVDSSISIKHDAAMKMYVLQMLTDAVSHRRDETVLTQDLPPKTEYIVRFKMNPIQFEGYEKLIEVISVETPLIGLLVLRAMCNHPKIFQSLLKNRQERERNDKINKGLHAQQTGSENQDDISIDDDEIMEEISSIPTEAIDGVLQIQEAFDADIVEVNEESIFTKWLANDFHFAIEYLEKGDIESWKASGKMSFIVDLIKECQTVKDKVVLISHSIACLDYIQKLLPVFGAKICRIDGTTPGSERQIIVDKFQNDDSFSVMLLSAKAAAIGINLTSANRVVLVDQDWNPLYDEQSIGRVFRYGQKKPVFVYRLITASTIEERIFSQSIHKRSISRRVIDNKASLAIAKTDLARYYASPSEDVELICLDNITEDLKKDKITYDTLKQNTTCISAFETHDQSLAKADDELSLFTINNLQDREVAKKEALSLLHQWKNGIRK</sequence>
<feature type="domain" description="Helicase C-terminal" evidence="10">
    <location>
        <begin position="519"/>
        <end position="677"/>
    </location>
</feature>
<proteinExistence type="inferred from homology"/>
<dbReference type="SMART" id="SM00490">
    <property type="entry name" value="HELICc"/>
    <property type="match status" value="1"/>
</dbReference>
<evidence type="ECO:0000256" key="5">
    <source>
        <dbReference type="ARBA" id="ARBA00022806"/>
    </source>
</evidence>
<evidence type="ECO:0000313" key="12">
    <source>
        <dbReference type="Proteomes" id="UP000650833"/>
    </source>
</evidence>
<evidence type="ECO:0000256" key="4">
    <source>
        <dbReference type="ARBA" id="ARBA00022801"/>
    </source>
</evidence>
<keyword evidence="8" id="KW-0539">Nucleus</keyword>
<dbReference type="InterPro" id="IPR049730">
    <property type="entry name" value="SNF2/RAD54-like_C"/>
</dbReference>
<comment type="subcellular location">
    <subcellularLocation>
        <location evidence="1">Nucleus</location>
    </subcellularLocation>
</comment>
<dbReference type="EMBL" id="JAEPRC010000930">
    <property type="protein sequence ID" value="KAG2190629.1"/>
    <property type="molecule type" value="Genomic_DNA"/>
</dbReference>
<dbReference type="InterPro" id="IPR014001">
    <property type="entry name" value="Helicase_ATP-bd"/>
</dbReference>
<evidence type="ECO:0000256" key="7">
    <source>
        <dbReference type="ARBA" id="ARBA00023125"/>
    </source>
</evidence>
<dbReference type="OrthoDB" id="2020972at2759"/>
<evidence type="ECO:0000259" key="9">
    <source>
        <dbReference type="PROSITE" id="PS51192"/>
    </source>
</evidence>
<dbReference type="AlphaFoldDB" id="A0A8H7UTU9"/>
<keyword evidence="6" id="KW-0067">ATP-binding</keyword>
<dbReference type="InterPro" id="IPR000330">
    <property type="entry name" value="SNF2_N"/>
</dbReference>
<evidence type="ECO:0000256" key="8">
    <source>
        <dbReference type="ARBA" id="ARBA00023242"/>
    </source>
</evidence>
<dbReference type="Proteomes" id="UP000650833">
    <property type="component" value="Unassembled WGS sequence"/>
</dbReference>
<dbReference type="InterPro" id="IPR038718">
    <property type="entry name" value="SNF2-like_sf"/>
</dbReference>
<dbReference type="GO" id="GO:0005634">
    <property type="term" value="C:nucleus"/>
    <property type="evidence" value="ECO:0007669"/>
    <property type="project" value="UniProtKB-SubCell"/>
</dbReference>
<dbReference type="Gene3D" id="3.40.50.10810">
    <property type="entry name" value="Tandem AAA-ATPase domain"/>
    <property type="match status" value="1"/>
</dbReference>
<evidence type="ECO:0000256" key="3">
    <source>
        <dbReference type="ARBA" id="ARBA00022741"/>
    </source>
</evidence>
<evidence type="ECO:0000256" key="2">
    <source>
        <dbReference type="ARBA" id="ARBA00007025"/>
    </source>
</evidence>
<dbReference type="InterPro" id="IPR044574">
    <property type="entry name" value="ARIP4-like"/>
</dbReference>
<dbReference type="InterPro" id="IPR027417">
    <property type="entry name" value="P-loop_NTPase"/>
</dbReference>
<evidence type="ECO:0000256" key="6">
    <source>
        <dbReference type="ARBA" id="ARBA00022840"/>
    </source>
</evidence>
<dbReference type="GO" id="GO:0005524">
    <property type="term" value="F:ATP binding"/>
    <property type="evidence" value="ECO:0007669"/>
    <property type="project" value="UniProtKB-KW"/>
</dbReference>
<evidence type="ECO:0000256" key="1">
    <source>
        <dbReference type="ARBA" id="ARBA00004123"/>
    </source>
</evidence>
<accession>A0A8H7UTU9</accession>
<dbReference type="PANTHER" id="PTHR45797">
    <property type="entry name" value="RAD54-LIKE"/>
    <property type="match status" value="1"/>
</dbReference>
<dbReference type="SUPFAM" id="SSF52540">
    <property type="entry name" value="P-loop containing nucleoside triphosphate hydrolases"/>
    <property type="match status" value="2"/>
</dbReference>
<reference evidence="11" key="1">
    <citation type="submission" date="2020-12" db="EMBL/GenBank/DDBJ databases">
        <title>Metabolic potential, ecology and presence of endohyphal bacteria is reflected in genomic diversity of Mucoromycotina.</title>
        <authorList>
            <person name="Muszewska A."/>
            <person name="Okrasinska A."/>
            <person name="Steczkiewicz K."/>
            <person name="Drgas O."/>
            <person name="Orlowska M."/>
            <person name="Perlinska-Lenart U."/>
            <person name="Aleksandrzak-Piekarczyk T."/>
            <person name="Szatraj K."/>
            <person name="Zielenkiewicz U."/>
            <person name="Pilsyk S."/>
            <person name="Malc E."/>
            <person name="Mieczkowski P."/>
            <person name="Kruszewska J.S."/>
            <person name="Biernat P."/>
            <person name="Pawlowska J."/>
        </authorList>
    </citation>
    <scope>NUCLEOTIDE SEQUENCE</scope>
    <source>
        <strain evidence="11">CBS 226.32</strain>
    </source>
</reference>
<keyword evidence="4" id="KW-0378">Hydrolase</keyword>
<dbReference type="InterPro" id="IPR001650">
    <property type="entry name" value="Helicase_C-like"/>
</dbReference>
<evidence type="ECO:0000313" key="11">
    <source>
        <dbReference type="EMBL" id="KAG2190629.1"/>
    </source>
</evidence>
<keyword evidence="12" id="KW-1185">Reference proteome</keyword>
<dbReference type="PROSITE" id="PS51192">
    <property type="entry name" value="HELICASE_ATP_BIND_1"/>
    <property type="match status" value="1"/>
</dbReference>
<dbReference type="GO" id="GO:0003677">
    <property type="term" value="F:DNA binding"/>
    <property type="evidence" value="ECO:0007669"/>
    <property type="project" value="UniProtKB-KW"/>
</dbReference>
<comment type="caution">
    <text evidence="11">The sequence shown here is derived from an EMBL/GenBank/DDBJ whole genome shotgun (WGS) entry which is preliminary data.</text>
</comment>
<dbReference type="GO" id="GO:0016887">
    <property type="term" value="F:ATP hydrolysis activity"/>
    <property type="evidence" value="ECO:0007669"/>
    <property type="project" value="InterPro"/>
</dbReference>
<dbReference type="SMART" id="SM00487">
    <property type="entry name" value="DEXDc"/>
    <property type="match status" value="1"/>
</dbReference>
<gene>
    <name evidence="11" type="ORF">INT46_009328</name>
</gene>
<keyword evidence="5" id="KW-0347">Helicase</keyword>
<dbReference type="GO" id="GO:0004386">
    <property type="term" value="F:helicase activity"/>
    <property type="evidence" value="ECO:0007669"/>
    <property type="project" value="UniProtKB-KW"/>
</dbReference>
<dbReference type="Gene3D" id="3.40.50.300">
    <property type="entry name" value="P-loop containing nucleotide triphosphate hydrolases"/>
    <property type="match status" value="1"/>
</dbReference>
<dbReference type="Pfam" id="PF00176">
    <property type="entry name" value="SNF2-rel_dom"/>
    <property type="match status" value="1"/>
</dbReference>
<keyword evidence="7" id="KW-0238">DNA-binding</keyword>
<name>A0A8H7UTU9_9FUNG</name>
<dbReference type="PROSITE" id="PS51194">
    <property type="entry name" value="HELICASE_CTER"/>
    <property type="match status" value="1"/>
</dbReference>